<evidence type="ECO:0000313" key="2">
    <source>
        <dbReference type="EMBL" id="KAL2487200.1"/>
    </source>
</evidence>
<reference evidence="3" key="1">
    <citation type="submission" date="2024-07" db="EMBL/GenBank/DDBJ databases">
        <title>Two chromosome-level genome assemblies of Korean endemic species Abeliophyllum distichum and Forsythia ovata (Oleaceae).</title>
        <authorList>
            <person name="Jang H."/>
        </authorList>
    </citation>
    <scope>NUCLEOTIDE SEQUENCE [LARGE SCALE GENOMIC DNA]</scope>
</reference>
<keyword evidence="3" id="KW-1185">Reference proteome</keyword>
<dbReference type="Proteomes" id="UP001604336">
    <property type="component" value="Unassembled WGS sequence"/>
</dbReference>
<sequence>MEEIQHHDINKIATTIYENPMEKEILGDSSNKKSNVQVKRELANASGKQITKKRANESNISQIVDRVNEINKEDTTATQNDDLSTDTGNEAYESDETPLDNDYASF</sequence>
<gene>
    <name evidence="2" type="ORF">Adt_31956</name>
</gene>
<evidence type="ECO:0000313" key="3">
    <source>
        <dbReference type="Proteomes" id="UP001604336"/>
    </source>
</evidence>
<dbReference type="EMBL" id="JBFOLK010000009">
    <property type="protein sequence ID" value="KAL2487200.1"/>
    <property type="molecule type" value="Genomic_DNA"/>
</dbReference>
<feature type="compositionally biased region" description="Polar residues" evidence="1">
    <location>
        <begin position="76"/>
        <end position="88"/>
    </location>
</feature>
<accession>A0ABD1RFL1</accession>
<proteinExistence type="predicted"/>
<comment type="caution">
    <text evidence="2">The sequence shown here is derived from an EMBL/GenBank/DDBJ whole genome shotgun (WGS) entry which is preliminary data.</text>
</comment>
<protein>
    <submittedName>
        <fullName evidence="2">Uncharacterized protein</fullName>
    </submittedName>
</protein>
<evidence type="ECO:0000256" key="1">
    <source>
        <dbReference type="SAM" id="MobiDB-lite"/>
    </source>
</evidence>
<feature type="compositionally biased region" description="Basic and acidic residues" evidence="1">
    <location>
        <begin position="66"/>
        <end position="75"/>
    </location>
</feature>
<organism evidence="2 3">
    <name type="scientific">Abeliophyllum distichum</name>
    <dbReference type="NCBI Taxonomy" id="126358"/>
    <lineage>
        <taxon>Eukaryota</taxon>
        <taxon>Viridiplantae</taxon>
        <taxon>Streptophyta</taxon>
        <taxon>Embryophyta</taxon>
        <taxon>Tracheophyta</taxon>
        <taxon>Spermatophyta</taxon>
        <taxon>Magnoliopsida</taxon>
        <taxon>eudicotyledons</taxon>
        <taxon>Gunneridae</taxon>
        <taxon>Pentapetalae</taxon>
        <taxon>asterids</taxon>
        <taxon>lamiids</taxon>
        <taxon>Lamiales</taxon>
        <taxon>Oleaceae</taxon>
        <taxon>Forsythieae</taxon>
        <taxon>Abeliophyllum</taxon>
    </lineage>
</organism>
<dbReference type="AlphaFoldDB" id="A0ABD1RFL1"/>
<name>A0ABD1RFL1_9LAMI</name>
<feature type="region of interest" description="Disordered" evidence="1">
    <location>
        <begin position="65"/>
        <end position="106"/>
    </location>
</feature>